<dbReference type="Proteomes" id="UP001526143">
    <property type="component" value="Unassembled WGS sequence"/>
</dbReference>
<dbReference type="InterPro" id="IPR015424">
    <property type="entry name" value="PyrdxlP-dep_Trfase"/>
</dbReference>
<dbReference type="InterPro" id="IPR015421">
    <property type="entry name" value="PyrdxlP-dep_Trfase_major"/>
</dbReference>
<evidence type="ECO:0000256" key="9">
    <source>
        <dbReference type="ARBA" id="ARBA00048531"/>
    </source>
</evidence>
<evidence type="ECO:0000256" key="5">
    <source>
        <dbReference type="ARBA" id="ARBA00022573"/>
    </source>
</evidence>
<dbReference type="NCBIfam" id="TIGR01140">
    <property type="entry name" value="L_thr_O3P_dcar"/>
    <property type="match status" value="1"/>
</dbReference>
<feature type="domain" description="Aminotransferase class I/classII large" evidence="10">
    <location>
        <begin position="24"/>
        <end position="378"/>
    </location>
</feature>
<evidence type="ECO:0000313" key="12">
    <source>
        <dbReference type="Proteomes" id="UP001526143"/>
    </source>
</evidence>
<accession>A0ABT3AT83</accession>
<dbReference type="Pfam" id="PF00155">
    <property type="entry name" value="Aminotran_1_2"/>
    <property type="match status" value="1"/>
</dbReference>
<keyword evidence="5" id="KW-0169">Cobalamin biosynthesis</keyword>
<dbReference type="PANTHER" id="PTHR42885">
    <property type="entry name" value="HISTIDINOL-PHOSPHATE AMINOTRANSFERASE-RELATED"/>
    <property type="match status" value="1"/>
</dbReference>
<evidence type="ECO:0000259" key="10">
    <source>
        <dbReference type="Pfam" id="PF00155"/>
    </source>
</evidence>
<evidence type="ECO:0000256" key="4">
    <source>
        <dbReference type="ARBA" id="ARBA00012285"/>
    </source>
</evidence>
<evidence type="ECO:0000256" key="2">
    <source>
        <dbReference type="ARBA" id="ARBA00003444"/>
    </source>
</evidence>
<name>A0ABT3AT83_9CYAN</name>
<dbReference type="GO" id="GO:0048472">
    <property type="term" value="F:threonine-phosphate decarboxylase activity"/>
    <property type="evidence" value="ECO:0007669"/>
    <property type="project" value="UniProtKB-EC"/>
</dbReference>
<dbReference type="CDD" id="cd00609">
    <property type="entry name" value="AAT_like"/>
    <property type="match status" value="1"/>
</dbReference>
<comment type="function">
    <text evidence="2">Decarboxylates L-threonine-O-3-phosphate to yield (R)-1-amino-2-propanol O-2-phosphate, the precursor for the linkage between the nucleotide loop and the corrin ring in cobalamin.</text>
</comment>
<dbReference type="SUPFAM" id="SSF53383">
    <property type="entry name" value="PLP-dependent transferases"/>
    <property type="match status" value="1"/>
</dbReference>
<dbReference type="PROSITE" id="PS00105">
    <property type="entry name" value="AA_TRANSFER_CLASS_1"/>
    <property type="match status" value="1"/>
</dbReference>
<dbReference type="InterPro" id="IPR005860">
    <property type="entry name" value="CobD"/>
</dbReference>
<evidence type="ECO:0000256" key="7">
    <source>
        <dbReference type="ARBA" id="ARBA00023239"/>
    </source>
</evidence>
<dbReference type="RefSeq" id="WP_263743843.1">
    <property type="nucleotide sequence ID" value="NZ_JAOWRF010000034.1"/>
</dbReference>
<evidence type="ECO:0000313" key="11">
    <source>
        <dbReference type="EMBL" id="MCV3212331.1"/>
    </source>
</evidence>
<dbReference type="InterPro" id="IPR015422">
    <property type="entry name" value="PyrdxlP-dep_Trfase_small"/>
</dbReference>
<evidence type="ECO:0000256" key="1">
    <source>
        <dbReference type="ARBA" id="ARBA00001933"/>
    </source>
</evidence>
<sequence length="385" mass="42525">MRQRAHGGNLTWAAALAGCPPSAILDFSASISPLGPPNSAIAAITSQLGNIQHYPDPDYSELRQALGHFHQLPPEWILPGNGSAELLTLSGKEFSQLAATTLITPAFGDYYRSLAAYDAKVLECPIDLKGGGGEGGTGRGGDREDKEKFLLHSSTPRFLHSPPDPLLHSSPPSRSGLLLNNPHNPTGKLFSVEEILPYLEQFALVVVDEAFMDFLPPDEEQSLIPLIRKYPNLVVLRSLTKFYSLPGLRLGYAIAHPERLSKWQLWRDPWPVNTLAAAAAVAALGDQEFQSATWEWLPPARNQLFQGLAKLPGLQPLHSAANFLLVESQQSVCQLQEQLLKEYQIYIRDCLSFKELGDRYFRVAVRSKSDNQRLLTALKALVKQF</sequence>
<proteinExistence type="predicted"/>
<dbReference type="PROSITE" id="PS51257">
    <property type="entry name" value="PROKAR_LIPOPROTEIN"/>
    <property type="match status" value="1"/>
</dbReference>
<comment type="catalytic activity">
    <reaction evidence="9">
        <text>O-phospho-L-threonine + H(+) = (R)-1-aminopropan-2-yl phosphate + CO2</text>
        <dbReference type="Rhea" id="RHEA:11492"/>
        <dbReference type="ChEBI" id="CHEBI:15378"/>
        <dbReference type="ChEBI" id="CHEBI:16526"/>
        <dbReference type="ChEBI" id="CHEBI:58563"/>
        <dbReference type="ChEBI" id="CHEBI:58675"/>
        <dbReference type="EC" id="4.1.1.81"/>
    </reaction>
</comment>
<reference evidence="11 12" key="1">
    <citation type="submission" date="2022-10" db="EMBL/GenBank/DDBJ databases">
        <title>Identification of biosynthetic pathway for the production of the potent trypsin inhibitor radiosumin.</title>
        <authorList>
            <person name="Fewer D.P."/>
            <person name="Delbaje E."/>
            <person name="Ouyang X."/>
            <person name="Agostino P.D."/>
            <person name="Wahlsten M."/>
            <person name="Jokela J."/>
            <person name="Permi P."/>
            <person name="Haapaniemi E."/>
            <person name="Koistinen H."/>
        </authorList>
    </citation>
    <scope>NUCLEOTIDE SEQUENCE [LARGE SCALE GENOMIC DNA]</scope>
    <source>
        <strain evidence="11 12">NIES-515</strain>
    </source>
</reference>
<comment type="cofactor">
    <cofactor evidence="1">
        <name>pyridoxal 5'-phosphate</name>
        <dbReference type="ChEBI" id="CHEBI:597326"/>
    </cofactor>
</comment>
<evidence type="ECO:0000256" key="8">
    <source>
        <dbReference type="ARBA" id="ARBA00029996"/>
    </source>
</evidence>
<dbReference type="InterPro" id="IPR004838">
    <property type="entry name" value="NHTrfase_class1_PyrdxlP-BS"/>
</dbReference>
<comment type="caution">
    <text evidence="11">The sequence shown here is derived from an EMBL/GenBank/DDBJ whole genome shotgun (WGS) entry which is preliminary data.</text>
</comment>
<gene>
    <name evidence="11" type="primary">cobD</name>
    <name evidence="11" type="ORF">OGM63_02095</name>
</gene>
<dbReference type="Gene3D" id="3.90.1150.10">
    <property type="entry name" value="Aspartate Aminotransferase, domain 1"/>
    <property type="match status" value="1"/>
</dbReference>
<organism evidence="11 12">
    <name type="scientific">Plectonema radiosum NIES-515</name>
    <dbReference type="NCBI Taxonomy" id="2986073"/>
    <lineage>
        <taxon>Bacteria</taxon>
        <taxon>Bacillati</taxon>
        <taxon>Cyanobacteriota</taxon>
        <taxon>Cyanophyceae</taxon>
        <taxon>Oscillatoriophycideae</taxon>
        <taxon>Oscillatoriales</taxon>
        <taxon>Microcoleaceae</taxon>
        <taxon>Plectonema</taxon>
    </lineage>
</organism>
<protein>
    <recommendedName>
        <fullName evidence="4">threonine-phosphate decarboxylase</fullName>
        <ecNumber evidence="4">4.1.1.81</ecNumber>
    </recommendedName>
    <alternativeName>
        <fullName evidence="8">L-threonine-O-3-phosphate decarboxylase</fullName>
    </alternativeName>
</protein>
<evidence type="ECO:0000256" key="6">
    <source>
        <dbReference type="ARBA" id="ARBA00022898"/>
    </source>
</evidence>
<keyword evidence="7 11" id="KW-0456">Lyase</keyword>
<keyword evidence="6" id="KW-0663">Pyridoxal phosphate</keyword>
<evidence type="ECO:0000256" key="3">
    <source>
        <dbReference type="ARBA" id="ARBA00004953"/>
    </source>
</evidence>
<dbReference type="InterPro" id="IPR004839">
    <property type="entry name" value="Aminotransferase_I/II_large"/>
</dbReference>
<dbReference type="PANTHER" id="PTHR42885:SF1">
    <property type="entry name" value="THREONINE-PHOSPHATE DECARBOXYLASE"/>
    <property type="match status" value="1"/>
</dbReference>
<dbReference type="Gene3D" id="3.40.640.10">
    <property type="entry name" value="Type I PLP-dependent aspartate aminotransferase-like (Major domain)"/>
    <property type="match status" value="1"/>
</dbReference>
<keyword evidence="12" id="KW-1185">Reference proteome</keyword>
<dbReference type="EC" id="4.1.1.81" evidence="4"/>
<comment type="pathway">
    <text evidence="3">Cofactor biosynthesis; adenosylcobalamin biosynthesis.</text>
</comment>
<dbReference type="EMBL" id="JAOWRF010000034">
    <property type="protein sequence ID" value="MCV3212331.1"/>
    <property type="molecule type" value="Genomic_DNA"/>
</dbReference>